<dbReference type="OMA" id="NEHEQRV"/>
<dbReference type="InterPro" id="IPR002048">
    <property type="entry name" value="EF_hand_dom"/>
</dbReference>
<dbReference type="GO" id="GO:0016197">
    <property type="term" value="P:endosomal transport"/>
    <property type="evidence" value="ECO:0007669"/>
    <property type="project" value="TreeGrafter"/>
</dbReference>
<organism evidence="5 6">
    <name type="scientific">Acanthaster planci</name>
    <name type="common">Crown-of-thorns starfish</name>
    <dbReference type="NCBI Taxonomy" id="133434"/>
    <lineage>
        <taxon>Eukaryota</taxon>
        <taxon>Metazoa</taxon>
        <taxon>Echinodermata</taxon>
        <taxon>Eleutherozoa</taxon>
        <taxon>Asterozoa</taxon>
        <taxon>Asteroidea</taxon>
        <taxon>Valvatacea</taxon>
        <taxon>Valvatida</taxon>
        <taxon>Acanthasteridae</taxon>
        <taxon>Acanthaster</taxon>
    </lineage>
</organism>
<feature type="region of interest" description="Disordered" evidence="2">
    <location>
        <begin position="177"/>
        <end position="258"/>
    </location>
</feature>
<dbReference type="CDD" id="cd00052">
    <property type="entry name" value="EH"/>
    <property type="match status" value="2"/>
</dbReference>
<dbReference type="PROSITE" id="PS50031">
    <property type="entry name" value="EH"/>
    <property type="match status" value="2"/>
</dbReference>
<dbReference type="InterPro" id="IPR000261">
    <property type="entry name" value="EH_dom"/>
</dbReference>
<dbReference type="PROSITE" id="PS00018">
    <property type="entry name" value="EF_HAND_1"/>
    <property type="match status" value="1"/>
</dbReference>
<evidence type="ECO:0000313" key="5">
    <source>
        <dbReference type="Proteomes" id="UP000694845"/>
    </source>
</evidence>
<feature type="domain" description="EF-hand" evidence="4">
    <location>
        <begin position="356"/>
        <end position="391"/>
    </location>
</feature>
<evidence type="ECO:0000256" key="1">
    <source>
        <dbReference type="ARBA" id="ARBA00022837"/>
    </source>
</evidence>
<evidence type="ECO:0000259" key="4">
    <source>
        <dbReference type="PROSITE" id="PS50222"/>
    </source>
</evidence>
<feature type="compositionally biased region" description="Polar residues" evidence="2">
    <location>
        <begin position="272"/>
        <end position="290"/>
    </location>
</feature>
<dbReference type="InterPro" id="IPR018247">
    <property type="entry name" value="EF_Hand_1_Ca_BS"/>
</dbReference>
<dbReference type="KEGG" id="aplc:110983326"/>
<dbReference type="Proteomes" id="UP000694845">
    <property type="component" value="Unplaced"/>
</dbReference>
<protein>
    <submittedName>
        <fullName evidence="6">RalBP1-associated Eps domain-containing protein 1-like</fullName>
    </submittedName>
</protein>
<accession>A0A8B7YXY2</accession>
<evidence type="ECO:0000313" key="6">
    <source>
        <dbReference type="RefSeq" id="XP_022098199.1"/>
    </source>
</evidence>
<feature type="region of interest" description="Disordered" evidence="2">
    <location>
        <begin position="103"/>
        <end position="125"/>
    </location>
</feature>
<dbReference type="AlphaFoldDB" id="A0A8B7YXY2"/>
<dbReference type="GeneID" id="110983326"/>
<dbReference type="GO" id="GO:0005886">
    <property type="term" value="C:plasma membrane"/>
    <property type="evidence" value="ECO:0007669"/>
    <property type="project" value="TreeGrafter"/>
</dbReference>
<feature type="region of interest" description="Disordered" evidence="2">
    <location>
        <begin position="272"/>
        <end position="313"/>
    </location>
</feature>
<dbReference type="OrthoDB" id="207120at2759"/>
<dbReference type="GO" id="GO:0005509">
    <property type="term" value="F:calcium ion binding"/>
    <property type="evidence" value="ECO:0007669"/>
    <property type="project" value="InterPro"/>
</dbReference>
<dbReference type="PANTHER" id="PTHR11216:SF174">
    <property type="entry name" value="GH06923P"/>
    <property type="match status" value="1"/>
</dbReference>
<feature type="domain" description="EH" evidence="3">
    <location>
        <begin position="323"/>
        <end position="407"/>
    </location>
</feature>
<dbReference type="GO" id="GO:0005737">
    <property type="term" value="C:cytoplasm"/>
    <property type="evidence" value="ECO:0007669"/>
    <property type="project" value="TreeGrafter"/>
</dbReference>
<evidence type="ECO:0000259" key="3">
    <source>
        <dbReference type="PROSITE" id="PS50031"/>
    </source>
</evidence>
<dbReference type="Pfam" id="PF12763">
    <property type="entry name" value="EH"/>
    <property type="match status" value="2"/>
</dbReference>
<keyword evidence="5" id="KW-1185">Reference proteome</keyword>
<dbReference type="SMART" id="SM00027">
    <property type="entry name" value="EH"/>
    <property type="match status" value="2"/>
</dbReference>
<dbReference type="GO" id="GO:0006897">
    <property type="term" value="P:endocytosis"/>
    <property type="evidence" value="ECO:0007669"/>
    <property type="project" value="TreeGrafter"/>
</dbReference>
<dbReference type="RefSeq" id="XP_022098199.1">
    <property type="nucleotide sequence ID" value="XM_022242507.1"/>
</dbReference>
<dbReference type="Gene3D" id="1.10.238.10">
    <property type="entry name" value="EF-hand"/>
    <property type="match status" value="2"/>
</dbReference>
<reference evidence="6" key="1">
    <citation type="submission" date="2025-08" db="UniProtKB">
        <authorList>
            <consortium name="RefSeq"/>
        </authorList>
    </citation>
    <scope>IDENTIFICATION</scope>
</reference>
<proteinExistence type="predicted"/>
<dbReference type="InterPro" id="IPR011992">
    <property type="entry name" value="EF-hand-dom_pair"/>
</dbReference>
<dbReference type="SMART" id="SM00054">
    <property type="entry name" value="EFh"/>
    <property type="match status" value="1"/>
</dbReference>
<evidence type="ECO:0000256" key="2">
    <source>
        <dbReference type="SAM" id="MobiDB-lite"/>
    </source>
</evidence>
<name>A0A8B7YXY2_ACAPL</name>
<sequence>MDGSFLNPTEQQYYSSLFSTLDHENAGRVKTTEAQEFFLLSKLTPDVLQQVIEICGANRLGHFGRSQFYIALKLIAMAQNAIPLPVSKEMIGQGIEVPLPVFGMKQSSSAPSSQDPDDPGQMEFVNPAFIDNVPDRGFALSGKHPPTDWNVGQVIGMVGPQASPRGPVVFPQVEQVPTMSPTRPSNVHVPPNIAGSPPPSSPRDSSPFSETPAIISPPHPVGLERHQSLPSPISPREHRPMFDKQGSVPGYGPVTDEGWASFEKDRQGEIQATQPTQSLDNSLNNTQDTSWAKFPDSHGESGSHGNPSVHDGTEDVWLITPEQRVYYTKQFMTLQPDPNGLLSGADSKEFFEKSKLPTAELSKIWQLSDVNKDGTLSLAEFCTAMHLVVARKHKVELPEQLPSSLIPVIGPKQDEVLHPLQSTPARSVTQLGDIYGLSISCCSFPIIAISSKL</sequence>
<dbReference type="SUPFAM" id="SSF47473">
    <property type="entry name" value="EF-hand"/>
    <property type="match status" value="2"/>
</dbReference>
<feature type="domain" description="EH" evidence="3">
    <location>
        <begin position="10"/>
        <end position="85"/>
    </location>
</feature>
<dbReference type="PROSITE" id="PS50222">
    <property type="entry name" value="EF_HAND_2"/>
    <property type="match status" value="1"/>
</dbReference>
<dbReference type="PANTHER" id="PTHR11216">
    <property type="entry name" value="EH DOMAIN"/>
    <property type="match status" value="1"/>
</dbReference>
<gene>
    <name evidence="6" type="primary">LOC110983326</name>
</gene>
<keyword evidence="1" id="KW-0106">Calcium</keyword>